<dbReference type="SUPFAM" id="SSF53474">
    <property type="entry name" value="alpha/beta-Hydrolases"/>
    <property type="match status" value="1"/>
</dbReference>
<evidence type="ECO:0000313" key="1">
    <source>
        <dbReference type="EMBL" id="MDY0410333.1"/>
    </source>
</evidence>
<dbReference type="PANTHER" id="PTHR43265">
    <property type="entry name" value="ESTERASE ESTD"/>
    <property type="match status" value="1"/>
</dbReference>
<dbReference type="Gene3D" id="3.40.50.1820">
    <property type="entry name" value="alpha/beta hydrolase"/>
    <property type="match status" value="1"/>
</dbReference>
<evidence type="ECO:0008006" key="3">
    <source>
        <dbReference type="Google" id="ProtNLM"/>
    </source>
</evidence>
<evidence type="ECO:0000313" key="2">
    <source>
        <dbReference type="Proteomes" id="UP001275315"/>
    </source>
</evidence>
<proteinExistence type="predicted"/>
<dbReference type="InterPro" id="IPR029058">
    <property type="entry name" value="AB_hydrolase_fold"/>
</dbReference>
<sequence length="172" mass="19337">MLAAQKADVDLYISIAGAGRTIDHILHDQLKDQLPPALLKESDEIMQKLKEGEQVTKVSPELDSLFRTSAQPFLTSWMSYDPTKEIRKLKMPVMIINGTHDVQVNVHEAERLNEAKSDAKLLLVDKMNHILKEAPDNYEENIATYSNPDLPLADGLMNGIITFLKENHFIGS</sequence>
<protein>
    <recommendedName>
        <fullName evidence="3">Alpha/beta hydrolase</fullName>
    </recommendedName>
</protein>
<gene>
    <name evidence="1" type="ORF">RWD45_19505</name>
</gene>
<dbReference type="PANTHER" id="PTHR43265:SF1">
    <property type="entry name" value="ESTERASE ESTD"/>
    <property type="match status" value="1"/>
</dbReference>
<organism evidence="1 2">
    <name type="scientific">Paracerasibacillus soli</name>
    <dbReference type="NCBI Taxonomy" id="480284"/>
    <lineage>
        <taxon>Bacteria</taxon>
        <taxon>Bacillati</taxon>
        <taxon>Bacillota</taxon>
        <taxon>Bacilli</taxon>
        <taxon>Bacillales</taxon>
        <taxon>Bacillaceae</taxon>
        <taxon>Paracerasibacillus</taxon>
    </lineage>
</organism>
<dbReference type="InterPro" id="IPR053145">
    <property type="entry name" value="AB_hydrolase_Est10"/>
</dbReference>
<keyword evidence="2" id="KW-1185">Reference proteome</keyword>
<comment type="caution">
    <text evidence="1">The sequence shown here is derived from an EMBL/GenBank/DDBJ whole genome shotgun (WGS) entry which is preliminary data.</text>
</comment>
<dbReference type="Proteomes" id="UP001275315">
    <property type="component" value="Unassembled WGS sequence"/>
</dbReference>
<dbReference type="EMBL" id="JAWDIQ010000003">
    <property type="protein sequence ID" value="MDY0410333.1"/>
    <property type="molecule type" value="Genomic_DNA"/>
</dbReference>
<reference evidence="1 2" key="1">
    <citation type="submission" date="2023-10" db="EMBL/GenBank/DDBJ databases">
        <title>Virgibacillus soli CC-YMP-6 genome.</title>
        <authorList>
            <person name="Miliotis G."/>
            <person name="Sengupta P."/>
            <person name="Hameed A."/>
            <person name="Chuvochina M."/>
            <person name="Mcdonagh F."/>
            <person name="Simpson A.C."/>
            <person name="Singh N.K."/>
            <person name="Rekha P.D."/>
            <person name="Raman K."/>
            <person name="Hugenholtz P."/>
            <person name="Venkateswaran K."/>
        </authorList>
    </citation>
    <scope>NUCLEOTIDE SEQUENCE [LARGE SCALE GENOMIC DNA]</scope>
    <source>
        <strain evidence="1 2">CC-YMP-6</strain>
    </source>
</reference>
<dbReference type="RefSeq" id="WP_320381209.1">
    <property type="nucleotide sequence ID" value="NZ_JAWDIQ010000003.1"/>
</dbReference>
<name>A0ABU5CY34_9BACI</name>
<accession>A0ABU5CY34</accession>